<dbReference type="GO" id="GO:0000981">
    <property type="term" value="F:DNA-binding transcription factor activity, RNA polymerase II-specific"/>
    <property type="evidence" value="ECO:0007669"/>
    <property type="project" value="InterPro"/>
</dbReference>
<feature type="region of interest" description="Disordered" evidence="9">
    <location>
        <begin position="659"/>
        <end position="726"/>
    </location>
</feature>
<keyword evidence="3 7" id="KW-0238">DNA-binding</keyword>
<feature type="compositionally biased region" description="Low complexity" evidence="9">
    <location>
        <begin position="612"/>
        <end position="621"/>
    </location>
</feature>
<organism evidence="11 12">
    <name type="scientific">Anopheles coluzzii</name>
    <name type="common">African malaria mosquito</name>
    <dbReference type="NCBI Taxonomy" id="1518534"/>
    <lineage>
        <taxon>Eukaryota</taxon>
        <taxon>Metazoa</taxon>
        <taxon>Ecdysozoa</taxon>
        <taxon>Arthropoda</taxon>
        <taxon>Hexapoda</taxon>
        <taxon>Insecta</taxon>
        <taxon>Pterygota</taxon>
        <taxon>Neoptera</taxon>
        <taxon>Endopterygota</taxon>
        <taxon>Diptera</taxon>
        <taxon>Nematocera</taxon>
        <taxon>Culicoidea</taxon>
        <taxon>Culicidae</taxon>
        <taxon>Anophelinae</taxon>
        <taxon>Anopheles</taxon>
    </lineage>
</organism>
<dbReference type="Proteomes" id="UP001105220">
    <property type="component" value="Unplaced"/>
</dbReference>
<dbReference type="InterPro" id="IPR001356">
    <property type="entry name" value="HD"/>
</dbReference>
<dbReference type="GO" id="GO:0005634">
    <property type="term" value="C:nucleus"/>
    <property type="evidence" value="ECO:0007669"/>
    <property type="project" value="UniProtKB-SubCell"/>
</dbReference>
<dbReference type="GO" id="GO:0003677">
    <property type="term" value="F:DNA binding"/>
    <property type="evidence" value="ECO:0007669"/>
    <property type="project" value="UniProtKB-UniRule"/>
</dbReference>
<dbReference type="InterPro" id="IPR009057">
    <property type="entry name" value="Homeodomain-like_sf"/>
</dbReference>
<feature type="compositionally biased region" description="Basic residues" evidence="9">
    <location>
        <begin position="81"/>
        <end position="95"/>
    </location>
</feature>
<feature type="compositionally biased region" description="Polar residues" evidence="9">
    <location>
        <begin position="552"/>
        <end position="565"/>
    </location>
</feature>
<keyword evidence="4 7" id="KW-0371">Homeobox</keyword>
<dbReference type="CDD" id="cd00086">
    <property type="entry name" value="homeodomain"/>
    <property type="match status" value="1"/>
</dbReference>
<feature type="compositionally biased region" description="Acidic residues" evidence="9">
    <location>
        <begin position="708"/>
        <end position="726"/>
    </location>
</feature>
<dbReference type="PANTHER" id="PTHR24331:SF0">
    <property type="entry name" value="DBX"/>
    <property type="match status" value="1"/>
</dbReference>
<dbReference type="EnsemblMetazoa" id="ACON005727-RA">
    <property type="protein sequence ID" value="ACON005727-PA"/>
    <property type="gene ID" value="ACON005727"/>
</dbReference>
<feature type="DNA-binding region" description="Homeobox" evidence="7">
    <location>
        <begin position="483"/>
        <end position="542"/>
    </location>
</feature>
<evidence type="ECO:0000256" key="8">
    <source>
        <dbReference type="RuleBase" id="RU000682"/>
    </source>
</evidence>
<feature type="region of interest" description="Disordered" evidence="9">
    <location>
        <begin position="1"/>
        <end position="145"/>
    </location>
</feature>
<dbReference type="InterPro" id="IPR000047">
    <property type="entry name" value="HTH_motif"/>
</dbReference>
<protein>
    <submittedName>
        <fullName evidence="11">Homeobox domain-containing protein</fullName>
    </submittedName>
</protein>
<dbReference type="Pfam" id="PF00046">
    <property type="entry name" value="Homeodomain"/>
    <property type="match status" value="1"/>
</dbReference>
<comment type="subcellular location">
    <subcellularLocation>
        <location evidence="1 7 8">Nucleus</location>
    </subcellularLocation>
</comment>
<evidence type="ECO:0000256" key="4">
    <source>
        <dbReference type="ARBA" id="ARBA00023155"/>
    </source>
</evidence>
<dbReference type="InterPro" id="IPR051662">
    <property type="entry name" value="H2.0_Homeobox_NeuralPatt"/>
</dbReference>
<comment type="similarity">
    <text evidence="6">Belongs to the H2.0 homeobox family.</text>
</comment>
<evidence type="ECO:0000256" key="6">
    <source>
        <dbReference type="ARBA" id="ARBA00038504"/>
    </source>
</evidence>
<dbReference type="InterPro" id="IPR017970">
    <property type="entry name" value="Homeobox_CS"/>
</dbReference>
<evidence type="ECO:0000259" key="10">
    <source>
        <dbReference type="PROSITE" id="PS50071"/>
    </source>
</evidence>
<dbReference type="PROSITE" id="PS00027">
    <property type="entry name" value="HOMEOBOX_1"/>
    <property type="match status" value="1"/>
</dbReference>
<reference key="1">
    <citation type="journal article" date="2019" name="Genes (Basel)">
        <title>A High-Quality De novo Genome Assembly from a Single Mosquito Using PacBio Sequencing.</title>
        <authorList>
            <person name="Kingan S.B."/>
            <person name="Heaton H."/>
            <person name="Cudini J."/>
            <person name="Lambert C.C."/>
            <person name="Baybayan P."/>
            <person name="Galvin B.D."/>
            <person name="Durbin R."/>
            <person name="Korlach J."/>
            <person name="Lawniczak M.K.N."/>
        </authorList>
    </citation>
    <scope>NUCLEOTIDE SEQUENCE [LARGE SCALE GENOMIC DNA]</scope>
    <source>
        <strain>Mali-NIH</strain>
    </source>
</reference>
<dbReference type="Gene3D" id="1.10.10.60">
    <property type="entry name" value="Homeodomain-like"/>
    <property type="match status" value="1"/>
</dbReference>
<feature type="region of interest" description="Disordered" evidence="9">
    <location>
        <begin position="170"/>
        <end position="217"/>
    </location>
</feature>
<keyword evidence="5 7" id="KW-0539">Nucleus</keyword>
<accession>A0A6E8VN38</accession>
<feature type="region of interest" description="Disordered" evidence="9">
    <location>
        <begin position="548"/>
        <end position="634"/>
    </location>
</feature>
<dbReference type="SMART" id="SM00389">
    <property type="entry name" value="HOX"/>
    <property type="match status" value="1"/>
</dbReference>
<evidence type="ECO:0000256" key="2">
    <source>
        <dbReference type="ARBA" id="ARBA00022473"/>
    </source>
</evidence>
<name>A0A6E8VN38_ANOCL</name>
<evidence type="ECO:0000256" key="5">
    <source>
        <dbReference type="ARBA" id="ARBA00023242"/>
    </source>
</evidence>
<evidence type="ECO:0000256" key="7">
    <source>
        <dbReference type="PROSITE-ProRule" id="PRU00108"/>
    </source>
</evidence>
<dbReference type="PRINTS" id="PR00031">
    <property type="entry name" value="HTHREPRESSR"/>
</dbReference>
<evidence type="ECO:0000256" key="3">
    <source>
        <dbReference type="ARBA" id="ARBA00023125"/>
    </source>
</evidence>
<dbReference type="SUPFAM" id="SSF46689">
    <property type="entry name" value="Homeodomain-like"/>
    <property type="match status" value="1"/>
</dbReference>
<feature type="domain" description="Homeobox" evidence="10">
    <location>
        <begin position="481"/>
        <end position="541"/>
    </location>
</feature>
<feature type="compositionally biased region" description="Low complexity" evidence="9">
    <location>
        <begin position="387"/>
        <end position="403"/>
    </location>
</feature>
<sequence length="726" mass="78777">MSTAMSTAFMVDSLLQGKDSPSDHGSSPVHATPGATHGDAGSLASISDSDEFDEPKDSSSLCDSPKSFHSLHHPASEHQLQLHHHHLHHHHHHHALLVQQQQQQHQQHHHNSSSFSDDELPAAGPPVSLSAGVRRPGATFRAHPDPDGVAALEPMDFVCAKCGHCQADLNPSAARDGSPMVVGGDGGADKRAGENNNNHSKEEEECDSVVTERRAGDGEGIGSEYEFRCEKCGFGEYVVPGKQTILKESSKPVLKFSVSAILGDRKECVKVRNEFIQPQHLWPYIQQNLIQQNHLANPAFLGAHPHHPHHPHQQLPPHHHHPHHHPHHHHPHHHHHQPGTHPLSPHQQQQQHLTVGPNGSPTGGHVTNNSSSNSSGGGGGPHHHLHNSNSSNSTSESGSLPNSPELQEPSATGSGPRDNKIIAKPLPSRPTPFLHHSLNHPHLHSLLAHCRNPYMPGGPQVFPLPPGQGFPWAHSTRGKPRRGMMRRAVFSDSQRKGLEKRFQLQKYISKPDRKKLAERLGLKDSQVKIWFQNRRMKWRNSKERELLANGGSRDQTLPNKNNPNPDLSDARTDRQTSLSPPPPASPPQGSTPHDGQPPPQPTTPSASPKPAPTAHQQQGAAPQPPPPPMLTFKSKFELLKPSAVAGGAGADFKFDFEDQVAGGNRPPGGHFPMGGFYPGATDPAVGSGRSNSSASSELQSGAQAMYYDEYESAGDSDDSDEEINVT</sequence>
<feature type="compositionally biased region" description="Low complexity" evidence="9">
    <location>
        <begin position="687"/>
        <end position="696"/>
    </location>
</feature>
<feature type="region of interest" description="Disordered" evidence="9">
    <location>
        <begin position="299"/>
        <end position="437"/>
    </location>
</feature>
<dbReference type="AlphaFoldDB" id="A0A6E8VN38"/>
<feature type="compositionally biased region" description="Low complexity" evidence="9">
    <location>
        <begin position="363"/>
        <end position="374"/>
    </location>
</feature>
<dbReference type="FunFam" id="1.10.10.60:FF:000177">
    <property type="entry name" value="Homeobox protein DBX1"/>
    <property type="match status" value="1"/>
</dbReference>
<feature type="compositionally biased region" description="Basic residues" evidence="9">
    <location>
        <begin position="304"/>
        <end position="338"/>
    </location>
</feature>
<dbReference type="VEuPathDB" id="VectorBase:ACON2_041264"/>
<evidence type="ECO:0000313" key="12">
    <source>
        <dbReference type="Proteomes" id="UP001105220"/>
    </source>
</evidence>
<feature type="compositionally biased region" description="Pro residues" evidence="9">
    <location>
        <begin position="595"/>
        <end position="611"/>
    </location>
</feature>
<keyword evidence="12" id="KW-1185">Reference proteome</keyword>
<feature type="compositionally biased region" description="Low complexity" evidence="9">
    <location>
        <begin position="96"/>
        <end position="105"/>
    </location>
</feature>
<dbReference type="PROSITE" id="PS50071">
    <property type="entry name" value="HOMEOBOX_2"/>
    <property type="match status" value="1"/>
</dbReference>
<dbReference type="PANTHER" id="PTHR24331">
    <property type="entry name" value="DBX"/>
    <property type="match status" value="1"/>
</dbReference>
<reference evidence="11" key="2">
    <citation type="submission" date="2020-05" db="UniProtKB">
        <authorList>
            <consortium name="EnsemblMetazoa"/>
        </authorList>
    </citation>
    <scope>IDENTIFICATION</scope>
    <source>
        <strain evidence="11">Ngousso</strain>
    </source>
</reference>
<evidence type="ECO:0000313" key="11">
    <source>
        <dbReference type="EnsemblMetazoa" id="ACON005727-PA"/>
    </source>
</evidence>
<keyword evidence="2" id="KW-0217">Developmental protein</keyword>
<evidence type="ECO:0000256" key="1">
    <source>
        <dbReference type="ARBA" id="ARBA00004123"/>
    </source>
</evidence>
<dbReference type="VEuPathDB" id="VectorBase:ACON005727"/>
<dbReference type="VEuPathDB" id="VectorBase:ACMO_000300"/>
<evidence type="ECO:0000256" key="9">
    <source>
        <dbReference type="SAM" id="MobiDB-lite"/>
    </source>
</evidence>
<proteinExistence type="inferred from homology"/>